<keyword evidence="3" id="KW-1185">Reference proteome</keyword>
<dbReference type="EMBL" id="LQRA01000057">
    <property type="protein sequence ID" value="KZE78160.1"/>
    <property type="molecule type" value="Genomic_DNA"/>
</dbReference>
<feature type="transmembrane region" description="Helical" evidence="1">
    <location>
        <begin position="20"/>
        <end position="38"/>
    </location>
</feature>
<dbReference type="AlphaFoldDB" id="A0A163XN33"/>
<accession>A0A163XN33</accession>
<evidence type="ECO:0000313" key="3">
    <source>
        <dbReference type="Proteomes" id="UP000076563"/>
    </source>
</evidence>
<evidence type="ECO:0000313" key="2">
    <source>
        <dbReference type="EMBL" id="KZE78160.1"/>
    </source>
</evidence>
<gene>
    <name evidence="2" type="ORF">AV654_19485</name>
</gene>
<protein>
    <submittedName>
        <fullName evidence="2">Uncharacterized protein</fullName>
    </submittedName>
</protein>
<sequence>MKLDKRSEAGKKAQRVFKILFRIAIAGLLVGAVGWYLVAKGYIQFELSETVTEGPFAWFFRIVRAQGWISGIVVAVLFICGVIGYFFESERKKRQAEIVAEIENKKRW</sequence>
<evidence type="ECO:0000256" key="1">
    <source>
        <dbReference type="SAM" id="Phobius"/>
    </source>
</evidence>
<dbReference type="RefSeq" id="WP_063183076.1">
    <property type="nucleotide sequence ID" value="NZ_LQRA01000057.1"/>
</dbReference>
<dbReference type="Proteomes" id="UP000076563">
    <property type="component" value="Unassembled WGS sequence"/>
</dbReference>
<feature type="transmembrane region" description="Helical" evidence="1">
    <location>
        <begin position="68"/>
        <end position="87"/>
    </location>
</feature>
<name>A0A163XN33_9BACL</name>
<organism evidence="2 3">
    <name type="scientific">Paenibacillus elgii</name>
    <dbReference type="NCBI Taxonomy" id="189691"/>
    <lineage>
        <taxon>Bacteria</taxon>
        <taxon>Bacillati</taxon>
        <taxon>Bacillota</taxon>
        <taxon>Bacilli</taxon>
        <taxon>Bacillales</taxon>
        <taxon>Paenibacillaceae</taxon>
        <taxon>Paenibacillus</taxon>
    </lineage>
</organism>
<proteinExistence type="predicted"/>
<comment type="caution">
    <text evidence="2">The sequence shown here is derived from an EMBL/GenBank/DDBJ whole genome shotgun (WGS) entry which is preliminary data.</text>
</comment>
<keyword evidence="1" id="KW-0472">Membrane</keyword>
<keyword evidence="1" id="KW-1133">Transmembrane helix</keyword>
<keyword evidence="1" id="KW-0812">Transmembrane</keyword>
<reference evidence="3" key="1">
    <citation type="submission" date="2016-01" db="EMBL/GenBank/DDBJ databases">
        <title>Draft genome of Chromobacterium sp. F49.</title>
        <authorList>
            <person name="Hong K.W."/>
        </authorList>
    </citation>
    <scope>NUCLEOTIDE SEQUENCE [LARGE SCALE GENOMIC DNA]</scope>
    <source>
        <strain evidence="3">M63</strain>
    </source>
</reference>